<accession>J9B3L6</accession>
<dbReference type="AlphaFoldDB" id="J9B3L6"/>
<dbReference type="InterPro" id="IPR016159">
    <property type="entry name" value="Cullin_repeat-like_dom_sf"/>
</dbReference>
<reference evidence="2" key="1">
    <citation type="submission" date="2012-08" db="EMBL/GenBank/DDBJ databases">
        <title>The Genome Sequence of Wuchereria bancrofti.</title>
        <authorList>
            <person name="Nutman T.B."/>
            <person name="Fink D.L."/>
            <person name="Russ C."/>
            <person name="Young S."/>
            <person name="Zeng Q."/>
            <person name="Koehrsen M."/>
            <person name="Alvarado L."/>
            <person name="Berlin A."/>
            <person name="Chapman S.B."/>
            <person name="Chen Z."/>
            <person name="Freedman E."/>
            <person name="Gellesch M."/>
            <person name="Goldberg J."/>
            <person name="Griggs A."/>
            <person name="Gujja S."/>
            <person name="Heilman E.R."/>
            <person name="Heiman D."/>
            <person name="Hepburn T."/>
            <person name="Howarth C."/>
            <person name="Jen D."/>
            <person name="Larson L."/>
            <person name="Lewis B."/>
            <person name="Mehta T."/>
            <person name="Park D."/>
            <person name="Pearson M."/>
            <person name="Roberts A."/>
            <person name="Saif S."/>
            <person name="Shea T."/>
            <person name="Shenoy N."/>
            <person name="Sisk P."/>
            <person name="Stolte C."/>
            <person name="Sykes S."/>
            <person name="Walk T."/>
            <person name="White J."/>
            <person name="Yandava C."/>
            <person name="Haas B."/>
            <person name="Henn M.R."/>
            <person name="Nusbaum C."/>
            <person name="Birren B."/>
        </authorList>
    </citation>
    <scope>NUCLEOTIDE SEQUENCE [LARGE SCALE GENOMIC DNA]</scope>
    <source>
        <strain evidence="2">NA</strain>
    </source>
</reference>
<proteinExistence type="predicted"/>
<evidence type="ECO:0000313" key="2">
    <source>
        <dbReference type="Proteomes" id="UP000004810"/>
    </source>
</evidence>
<dbReference type="Gene3D" id="1.20.1310.10">
    <property type="entry name" value="Cullin Repeats"/>
    <property type="match status" value="1"/>
</dbReference>
<gene>
    <name evidence="1" type="ORF">WUBG_07540</name>
</gene>
<evidence type="ECO:0008006" key="3">
    <source>
        <dbReference type="Google" id="ProtNLM"/>
    </source>
</evidence>
<name>J9B3L6_WUCBA</name>
<dbReference type="SUPFAM" id="SSF74788">
    <property type="entry name" value="Cullin repeat-like"/>
    <property type="match status" value="1"/>
</dbReference>
<protein>
    <recommendedName>
        <fullName evidence="3">Cullin N-terminal domain-containing protein</fullName>
    </recommendedName>
</protein>
<comment type="caution">
    <text evidence="1">The sequence shown here is derived from an EMBL/GenBank/DDBJ whole genome shotgun (WGS) entry which is preliminary data.</text>
</comment>
<dbReference type="EMBL" id="ADBV01003555">
    <property type="protein sequence ID" value="EJW81550.1"/>
    <property type="molecule type" value="Genomic_DNA"/>
</dbReference>
<dbReference type="Proteomes" id="UP000004810">
    <property type="component" value="Unassembled WGS sequence"/>
</dbReference>
<organism evidence="1 2">
    <name type="scientific">Wuchereria bancrofti</name>
    <dbReference type="NCBI Taxonomy" id="6293"/>
    <lineage>
        <taxon>Eukaryota</taxon>
        <taxon>Metazoa</taxon>
        <taxon>Ecdysozoa</taxon>
        <taxon>Nematoda</taxon>
        <taxon>Chromadorea</taxon>
        <taxon>Rhabditida</taxon>
        <taxon>Spirurina</taxon>
        <taxon>Spiruromorpha</taxon>
        <taxon>Filarioidea</taxon>
        <taxon>Onchocercidae</taxon>
        <taxon>Wuchereria</taxon>
    </lineage>
</organism>
<sequence>MRTVRVVMINDGELFEIIRPGRSVVPLYSLFNIGDCLRRKMLRGPANPVDFDKEWTEAKSTVISLLNQRGVSKVQWQELFAIVYRICTWIEDGGDMVRKELEAEVHRYIVAAERRIMQHEEEKCNFKGLYLRVGKILHTN</sequence>
<evidence type="ECO:0000313" key="1">
    <source>
        <dbReference type="EMBL" id="EJW81550.1"/>
    </source>
</evidence>